<organism evidence="2 3">
    <name type="scientific">Paeniglutamicibacter psychrophenolicus</name>
    <dbReference type="NCBI Taxonomy" id="257454"/>
    <lineage>
        <taxon>Bacteria</taxon>
        <taxon>Bacillati</taxon>
        <taxon>Actinomycetota</taxon>
        <taxon>Actinomycetes</taxon>
        <taxon>Micrococcales</taxon>
        <taxon>Micrococcaceae</taxon>
        <taxon>Paeniglutamicibacter</taxon>
    </lineage>
</organism>
<sequence>MAKIRGATPEEYFANVPAELLPRVKQLHRALAQALPRAQVQVKWGQPAFVDGTILVSYAVFAKHINLYTTPSSREALAGELIGHKTGKGSIQLPHDAPLPIELVKRVAAARAAEYLEHRVLWMS</sequence>
<evidence type="ECO:0000259" key="1">
    <source>
        <dbReference type="Pfam" id="PF08818"/>
    </source>
</evidence>
<accession>A0ABS4WDF8</accession>
<dbReference type="RefSeq" id="WP_209907283.1">
    <property type="nucleotide sequence ID" value="NZ_BAAAMI010000006.1"/>
</dbReference>
<keyword evidence="3" id="KW-1185">Reference proteome</keyword>
<dbReference type="InterPro" id="IPR014922">
    <property type="entry name" value="YdhG-like"/>
</dbReference>
<dbReference type="Gene3D" id="3.90.1150.200">
    <property type="match status" value="1"/>
</dbReference>
<proteinExistence type="predicted"/>
<dbReference type="Proteomes" id="UP000766570">
    <property type="component" value="Unassembled WGS sequence"/>
</dbReference>
<protein>
    <submittedName>
        <fullName evidence="2">Uncharacterized protein YdhG (YjbR/CyaY superfamily)</fullName>
    </submittedName>
</protein>
<reference evidence="2 3" key="1">
    <citation type="submission" date="2021-03" db="EMBL/GenBank/DDBJ databases">
        <title>Sequencing the genomes of 1000 actinobacteria strains.</title>
        <authorList>
            <person name="Klenk H.-P."/>
        </authorList>
    </citation>
    <scope>NUCLEOTIDE SEQUENCE [LARGE SCALE GENOMIC DNA]</scope>
    <source>
        <strain evidence="2 3">DSM 15454</strain>
    </source>
</reference>
<feature type="domain" description="YdhG-like" evidence="1">
    <location>
        <begin position="24"/>
        <end position="110"/>
    </location>
</feature>
<name>A0ABS4WDF8_9MICC</name>
<evidence type="ECO:0000313" key="2">
    <source>
        <dbReference type="EMBL" id="MBP2374241.1"/>
    </source>
</evidence>
<dbReference type="Pfam" id="PF08818">
    <property type="entry name" value="DUF1801"/>
    <property type="match status" value="1"/>
</dbReference>
<dbReference type="SUPFAM" id="SSF159888">
    <property type="entry name" value="YdhG-like"/>
    <property type="match status" value="1"/>
</dbReference>
<evidence type="ECO:0000313" key="3">
    <source>
        <dbReference type="Proteomes" id="UP000766570"/>
    </source>
</evidence>
<comment type="caution">
    <text evidence="2">The sequence shown here is derived from an EMBL/GenBank/DDBJ whole genome shotgun (WGS) entry which is preliminary data.</text>
</comment>
<dbReference type="EMBL" id="JAGIOE010000001">
    <property type="protein sequence ID" value="MBP2374241.1"/>
    <property type="molecule type" value="Genomic_DNA"/>
</dbReference>
<gene>
    <name evidence="2" type="ORF">JOF46_002153</name>
</gene>